<sequence length="402" mass="43680">MTTLSERPHAAPVRPDVPDGPGGPKGSRLRVLLMLDLHEGAGDRFLDAYEDLRHLVAATPGHIKDQLCQSIDDPSQWLITSEWEDARPFLEWVDSQEHRDMVKPMRVCIREMRSLRFEVVRETSGPADTGAPAPDGTPRAQAHGAQANGAKTHGAHGPASRPCADGVVRHGLTFTVRPGSEQPVAEIMSGYAVPETRVDDGTRLLRTSLFMHRNRVVRVIEVRGDLAAALRHVAAQPEVQAVEDAVRPHLEENRDLGSPEAAREFYARAALPLFHHAAADGPVPGDARRRAFLYPVRPGCGGELARLLARRDDEAVADPAHPVVRSTVLRRDDTVVRVVDTRNAPEDEPAAVLGLGTPRQAAAALRLLEAGADTDTAGEEGLRNLLADCETALVTDRLAQDR</sequence>
<dbReference type="Gene3D" id="3.30.70.100">
    <property type="match status" value="1"/>
</dbReference>
<feature type="region of interest" description="Disordered" evidence="1">
    <location>
        <begin position="122"/>
        <end position="161"/>
    </location>
</feature>
<dbReference type="SUPFAM" id="SSF54909">
    <property type="entry name" value="Dimeric alpha+beta barrel"/>
    <property type="match status" value="1"/>
</dbReference>
<keyword evidence="4" id="KW-1185">Reference proteome</keyword>
<dbReference type="Pfam" id="PF03992">
    <property type="entry name" value="ABM"/>
    <property type="match status" value="1"/>
</dbReference>
<evidence type="ECO:0000313" key="4">
    <source>
        <dbReference type="Proteomes" id="UP001501358"/>
    </source>
</evidence>
<evidence type="ECO:0000256" key="1">
    <source>
        <dbReference type="SAM" id="MobiDB-lite"/>
    </source>
</evidence>
<dbReference type="Pfam" id="PF04486">
    <property type="entry name" value="SchA_CurD"/>
    <property type="match status" value="1"/>
</dbReference>
<feature type="region of interest" description="Disordered" evidence="1">
    <location>
        <begin position="1"/>
        <end position="25"/>
    </location>
</feature>
<reference evidence="4" key="1">
    <citation type="journal article" date="2019" name="Int. J. Syst. Evol. Microbiol.">
        <title>The Global Catalogue of Microorganisms (GCM) 10K type strain sequencing project: providing services to taxonomists for standard genome sequencing and annotation.</title>
        <authorList>
            <consortium name="The Broad Institute Genomics Platform"/>
            <consortium name="The Broad Institute Genome Sequencing Center for Infectious Disease"/>
            <person name="Wu L."/>
            <person name="Ma J."/>
        </authorList>
    </citation>
    <scope>NUCLEOTIDE SEQUENCE [LARGE SCALE GENOMIC DNA]</scope>
    <source>
        <strain evidence="4">JCM 6307</strain>
    </source>
</reference>
<dbReference type="InterPro" id="IPR007138">
    <property type="entry name" value="ABM_dom"/>
</dbReference>
<dbReference type="RefSeq" id="WP_344382888.1">
    <property type="nucleotide sequence ID" value="NZ_BAAATA010000009.1"/>
</dbReference>
<dbReference type="EMBL" id="BAAATA010000009">
    <property type="protein sequence ID" value="GAA2484552.1"/>
    <property type="molecule type" value="Genomic_DNA"/>
</dbReference>
<evidence type="ECO:0000313" key="3">
    <source>
        <dbReference type="EMBL" id="GAA2484552.1"/>
    </source>
</evidence>
<dbReference type="InterPro" id="IPR011008">
    <property type="entry name" value="Dimeric_a/b-barrel"/>
</dbReference>
<gene>
    <name evidence="3" type="ORF">GCM10010406_21020</name>
</gene>
<dbReference type="InterPro" id="IPR007575">
    <property type="entry name" value="SchA_CurD-like"/>
</dbReference>
<dbReference type="PROSITE" id="PS51725">
    <property type="entry name" value="ABM"/>
    <property type="match status" value="1"/>
</dbReference>
<feature type="domain" description="ABM" evidence="2">
    <location>
        <begin position="29"/>
        <end position="117"/>
    </location>
</feature>
<accession>A0ABP5YTX4</accession>
<organism evidence="3 4">
    <name type="scientific">Streptomyces thermolineatus</name>
    <dbReference type="NCBI Taxonomy" id="44033"/>
    <lineage>
        <taxon>Bacteria</taxon>
        <taxon>Bacillati</taxon>
        <taxon>Actinomycetota</taxon>
        <taxon>Actinomycetes</taxon>
        <taxon>Kitasatosporales</taxon>
        <taxon>Streptomycetaceae</taxon>
        <taxon>Streptomyces</taxon>
    </lineage>
</organism>
<comment type="caution">
    <text evidence="3">The sequence shown here is derived from an EMBL/GenBank/DDBJ whole genome shotgun (WGS) entry which is preliminary data.</text>
</comment>
<protein>
    <submittedName>
        <fullName evidence="3">SchA/CurD-like domain-containing protein</fullName>
    </submittedName>
</protein>
<dbReference type="Proteomes" id="UP001501358">
    <property type="component" value="Unassembled WGS sequence"/>
</dbReference>
<evidence type="ECO:0000259" key="2">
    <source>
        <dbReference type="PROSITE" id="PS51725"/>
    </source>
</evidence>
<name>A0ABP5YTX4_9ACTN</name>
<proteinExistence type="predicted"/>